<sequence length="221" mass="24836">EELQKRKTEADLTVAPLKAKLACLVQKCHERNSLISQLVREFHRHGIMDSIFDEEASNLVNDMALAEYTTTFTSVRNRERRSQEFVMSEKTAHRRTSQTLMPTGEDSDLHLNGSLHSRTCTATADFHLSPAMPQTVLPVLLHPAVDTSQVNGLPNNHGTYHAEANEKAGTIPASFLQKSDDICCAHTTQNKCTTSPLKLTCPERIIALHRELRQNHHSNYQ</sequence>
<reference evidence="1 2" key="1">
    <citation type="journal article" date="2020" name="G3 (Bethesda)">
        <title>Draft Genome of the Common Snapping Turtle, Chelydra serpentina, a Model for Phenotypic Plasticity in Reptiles.</title>
        <authorList>
            <person name="Das D."/>
            <person name="Singh S.K."/>
            <person name="Bierstedt J."/>
            <person name="Erickson A."/>
            <person name="Galli G.L.J."/>
            <person name="Crossley D.A. 2nd"/>
            <person name="Rhen T."/>
        </authorList>
    </citation>
    <scope>NUCLEOTIDE SEQUENCE [LARGE SCALE GENOMIC DNA]</scope>
    <source>
        <strain evidence="1">KW</strain>
    </source>
</reference>
<gene>
    <name evidence="1" type="ORF">G0U57_013866</name>
</gene>
<feature type="non-terminal residue" evidence="1">
    <location>
        <position position="221"/>
    </location>
</feature>
<name>A0A8T1T3W9_CHESE</name>
<keyword evidence="2" id="KW-1185">Reference proteome</keyword>
<proteinExistence type="predicted"/>
<protein>
    <submittedName>
        <fullName evidence="1">Uncharacterized protein</fullName>
    </submittedName>
</protein>
<dbReference type="OrthoDB" id="4158657at2759"/>
<dbReference type="PANTHER" id="PTHR36866:SF1">
    <property type="entry name" value="GENE 1043-RELATED"/>
    <property type="match status" value="1"/>
</dbReference>
<feature type="non-terminal residue" evidence="1">
    <location>
        <position position="1"/>
    </location>
</feature>
<dbReference type="AlphaFoldDB" id="A0A8T1T3W9"/>
<dbReference type="InterPro" id="IPR032771">
    <property type="entry name" value="DUF4527"/>
</dbReference>
<dbReference type="Proteomes" id="UP000765507">
    <property type="component" value="Unassembled WGS sequence"/>
</dbReference>
<evidence type="ECO:0000313" key="2">
    <source>
        <dbReference type="Proteomes" id="UP000765507"/>
    </source>
</evidence>
<evidence type="ECO:0000313" key="1">
    <source>
        <dbReference type="EMBL" id="KAG6935839.1"/>
    </source>
</evidence>
<comment type="caution">
    <text evidence="1">The sequence shown here is derived from an EMBL/GenBank/DDBJ whole genome shotgun (WGS) entry which is preliminary data.</text>
</comment>
<dbReference type="EMBL" id="JAHGAV010000039">
    <property type="protein sequence ID" value="KAG6935839.1"/>
    <property type="molecule type" value="Genomic_DNA"/>
</dbReference>
<accession>A0A8T1T3W9</accession>
<dbReference type="PANTHER" id="PTHR36866">
    <property type="entry name" value="CHROMOSOME 4 OPEN READING FRAME 50"/>
    <property type="match status" value="1"/>
</dbReference>
<dbReference type="Pfam" id="PF15030">
    <property type="entry name" value="DUF4527"/>
    <property type="match status" value="1"/>
</dbReference>
<organism evidence="1 2">
    <name type="scientific">Chelydra serpentina</name>
    <name type="common">Snapping turtle</name>
    <name type="synonym">Testudo serpentina</name>
    <dbReference type="NCBI Taxonomy" id="8475"/>
    <lineage>
        <taxon>Eukaryota</taxon>
        <taxon>Metazoa</taxon>
        <taxon>Chordata</taxon>
        <taxon>Craniata</taxon>
        <taxon>Vertebrata</taxon>
        <taxon>Euteleostomi</taxon>
        <taxon>Archelosauria</taxon>
        <taxon>Testudinata</taxon>
        <taxon>Testudines</taxon>
        <taxon>Cryptodira</taxon>
        <taxon>Durocryptodira</taxon>
        <taxon>Americhelydia</taxon>
        <taxon>Chelydroidea</taxon>
        <taxon>Chelydridae</taxon>
        <taxon>Chelydra</taxon>
    </lineage>
</organism>